<feature type="compositionally biased region" description="Low complexity" evidence="1">
    <location>
        <begin position="772"/>
        <end position="812"/>
    </location>
</feature>
<feature type="compositionally biased region" description="Basic and acidic residues" evidence="1">
    <location>
        <begin position="54"/>
        <end position="82"/>
    </location>
</feature>
<feature type="compositionally biased region" description="Low complexity" evidence="1">
    <location>
        <begin position="576"/>
        <end position="591"/>
    </location>
</feature>
<feature type="compositionally biased region" description="Low complexity" evidence="1">
    <location>
        <begin position="384"/>
        <end position="398"/>
    </location>
</feature>
<keyword evidence="3" id="KW-1185">Reference proteome</keyword>
<feature type="region of interest" description="Disordered" evidence="1">
    <location>
        <begin position="23"/>
        <end position="152"/>
    </location>
</feature>
<feature type="compositionally biased region" description="Low complexity" evidence="1">
    <location>
        <begin position="107"/>
        <end position="141"/>
    </location>
</feature>
<evidence type="ECO:0000256" key="1">
    <source>
        <dbReference type="SAM" id="MobiDB-lite"/>
    </source>
</evidence>
<evidence type="ECO:0000313" key="3">
    <source>
        <dbReference type="Proteomes" id="UP001189429"/>
    </source>
</evidence>
<comment type="caution">
    <text evidence="2">The sequence shown here is derived from an EMBL/GenBank/DDBJ whole genome shotgun (WGS) entry which is preliminary data.</text>
</comment>
<evidence type="ECO:0000313" key="2">
    <source>
        <dbReference type="EMBL" id="CAK0884005.1"/>
    </source>
</evidence>
<dbReference type="EMBL" id="CAUYUJ010018493">
    <property type="protein sequence ID" value="CAK0884005.1"/>
    <property type="molecule type" value="Genomic_DNA"/>
</dbReference>
<feature type="compositionally biased region" description="Acidic residues" evidence="1">
    <location>
        <begin position="325"/>
        <end position="335"/>
    </location>
</feature>
<evidence type="ECO:0008006" key="4">
    <source>
        <dbReference type="Google" id="ProtNLM"/>
    </source>
</evidence>
<feature type="compositionally biased region" description="Low complexity" evidence="1">
    <location>
        <begin position="603"/>
        <end position="754"/>
    </location>
</feature>
<organism evidence="2 3">
    <name type="scientific">Prorocentrum cordatum</name>
    <dbReference type="NCBI Taxonomy" id="2364126"/>
    <lineage>
        <taxon>Eukaryota</taxon>
        <taxon>Sar</taxon>
        <taxon>Alveolata</taxon>
        <taxon>Dinophyceae</taxon>
        <taxon>Prorocentrales</taxon>
        <taxon>Prorocentraceae</taxon>
        <taxon>Prorocentrum</taxon>
    </lineage>
</organism>
<proteinExistence type="predicted"/>
<reference evidence="2" key="1">
    <citation type="submission" date="2023-10" db="EMBL/GenBank/DDBJ databases">
        <authorList>
            <person name="Chen Y."/>
            <person name="Shah S."/>
            <person name="Dougan E. K."/>
            <person name="Thang M."/>
            <person name="Chan C."/>
        </authorList>
    </citation>
    <scope>NUCLEOTIDE SEQUENCE [LARGE SCALE GENOMIC DNA]</scope>
</reference>
<accession>A0ABN9WFK8</accession>
<feature type="compositionally biased region" description="Low complexity" evidence="1">
    <location>
        <begin position="418"/>
        <end position="428"/>
    </location>
</feature>
<feature type="region of interest" description="Disordered" evidence="1">
    <location>
        <begin position="552"/>
        <end position="812"/>
    </location>
</feature>
<dbReference type="Proteomes" id="UP001189429">
    <property type="component" value="Unassembled WGS sequence"/>
</dbReference>
<feature type="compositionally biased region" description="Low complexity" evidence="1">
    <location>
        <begin position="437"/>
        <end position="446"/>
    </location>
</feature>
<feature type="region of interest" description="Disordered" evidence="1">
    <location>
        <begin position="309"/>
        <end position="355"/>
    </location>
</feature>
<feature type="region of interest" description="Disordered" evidence="1">
    <location>
        <begin position="378"/>
        <end position="446"/>
    </location>
</feature>
<feature type="region of interest" description="Disordered" evidence="1">
    <location>
        <begin position="1225"/>
        <end position="1244"/>
    </location>
</feature>
<gene>
    <name evidence="2" type="ORF">PCOR1329_LOCUS66065</name>
</gene>
<feature type="compositionally biased region" description="Low complexity" evidence="1">
    <location>
        <begin position="309"/>
        <end position="322"/>
    </location>
</feature>
<protein>
    <recommendedName>
        <fullName evidence="4">ZZ-type domain-containing protein</fullName>
    </recommendedName>
</protein>
<sequence length="1244" mass="127506">MAGRSGHGLSRNSDPYAVVDLGPQSAAWLDDPPPGPLSTRSDGRLGSLEGSPRSGERRPGGSRAREASKARESSRPPDDGRTRKARSRPPASEPGGLDSPLGASGSAGARVTRVGVAPAAGGAAPRQGIAPPGAPAAQRGGDVSPASSTMEVSDSAVTGGAAAPNTFASAFSMFTGALSEAAGTASAADAGAAALAPTPAAAPRSLAPAAGAAARAPAVASIAPVAGGVAPAAGSIVPKAGFAPAAAGVAPAAGGVAPVAGGVAPAAGIATAGAARAAAGVAPVAGMATPAKARASLAPVAGAAKAAAVAPARAPAATNRPAGDSDYDDDFEEPAEMPATGASFSRPGVAGGPTSSIAMKSVAPLGVGGSAAPRSLAPVAGAQATSSATSPVAPPASTMAREAEEPGEAPAPTPATPLTPAVPAAGALQQGQPSQQPPRAEAAPAVAATTASLSAAAAGPSATLGGTAGMAAVTAAPAQAIGPVAAPAVSASVAAPVVSAARPSGPSPVVAAPEARPVVDAVSVSAAPTVMSPTAGKQVRQLSALKPAAALPAGTGAQPQQHPQSTLRPPLAPHIATPASPVAPVPSTAAAQADMLPTSGVNQQQQQQQQHGSQQVQQQDHQQIPQQQLPVHPQQLQQQQQQTPVHQHLPPQHLYQQPPAQPQQQLQQQTPAHQHMPPQHPHLQLPAQPQQQLQQQQQQTPVHQHLPPQHPQQQLPVQHQQQLQQQQTPAHQHLPQEHQLPQQLPQHLPQWQQQSTQRPAQEPEREPTIDGSSLQWHGQQQQSQHLVKQPQQLQQPFQQPLQQSMHQQAPLPYQQPQLACAVSPQLHAAQPSAATDDALLTSLVSGAPARPGAAPGMPSPLAVAQDDLVLRMLMGGRDALGLTQGAKKQRPRSACGRRLKADVHRREDVQRIYRSLGQADCSLQRDMQVGASYLPRGSRLLREGPVKRGRPLKAALEAICLPASLLFEAPPKDAWEAPRAHKARGAAAADAAAGLLHGVASYDWCCPLPCCRAPYPVQAPIETTARALLARLVPEIVDFEPPATDLWTGNCGLQDTARARRGDPELVEGAPPCTALADEQGHELDEYRAPSDGFGCGQCGAHIETSDTMRGCIDCRFFVCMPCFARALDGGGFDLRPLPPPHELRRQRERQDRERTLRALVDSAPGHFDLSPVLHFGRVRRRPPMHGKERPEDARLLRRGPSGELVPLADPYGLGGLRARCASARGRGGLRHGQGEGQDAPRGP</sequence>
<feature type="compositionally biased region" description="Low complexity" evidence="1">
    <location>
        <begin position="552"/>
        <end position="561"/>
    </location>
</feature>
<name>A0ABN9WFK8_9DINO</name>